<comment type="caution">
    <text evidence="6">The sequence shown here is derived from an EMBL/GenBank/DDBJ whole genome shotgun (WGS) entry which is preliminary data.</text>
</comment>
<feature type="domain" description="Luciferase-like" evidence="5">
    <location>
        <begin position="30"/>
        <end position="233"/>
    </location>
</feature>
<proteinExistence type="predicted"/>
<dbReference type="OrthoDB" id="9033786at2"/>
<sequence length="250" mass="27051">MSAPRLLLRLDTGYDIGSDAGCHATRRDLVADWVAIAEAGVSAGCDAILLPVQRTGPDPWMAASALVDALPSLRVMVTLQAGAMLPVAAAHLAQSLQSLSRGRAWLALEADAPDVDSTDRAMHLNRDQRLARSAEFLSILRALWATESPLQYRGTYYRAEHARLPDLAARRPPVYWSVAQRHEIAFAASWCDGLLVPASAPPLAAAVEHAYRARGLAPPPAGIALRRTIRFDAARRARVAQRASRRRGDA</sequence>
<organism evidence="6 8">
    <name type="scientific">Burkholderia contaminans</name>
    <dbReference type="NCBI Taxonomy" id="488447"/>
    <lineage>
        <taxon>Bacteria</taxon>
        <taxon>Pseudomonadati</taxon>
        <taxon>Pseudomonadota</taxon>
        <taxon>Betaproteobacteria</taxon>
        <taxon>Burkholderiales</taxon>
        <taxon>Burkholderiaceae</taxon>
        <taxon>Burkholderia</taxon>
        <taxon>Burkholderia cepacia complex</taxon>
    </lineage>
</organism>
<keyword evidence="1" id="KW-0285">Flavoprotein</keyword>
<evidence type="ECO:0000256" key="4">
    <source>
        <dbReference type="ARBA" id="ARBA00023033"/>
    </source>
</evidence>
<accession>A0A1E3FUT4</accession>
<evidence type="ECO:0000256" key="1">
    <source>
        <dbReference type="ARBA" id="ARBA00022630"/>
    </source>
</evidence>
<dbReference type="GO" id="GO:0008726">
    <property type="term" value="F:alkanesulfonate monooxygenase activity"/>
    <property type="evidence" value="ECO:0007669"/>
    <property type="project" value="TreeGrafter"/>
</dbReference>
<reference evidence="6" key="1">
    <citation type="submission" date="2021-01" db="EMBL/GenBank/DDBJ databases">
        <title>Outbreak of Burkholderia contaminns endophthalmitis traced to a clinical ventilation system.</title>
        <authorList>
            <person name="Lipuma J."/>
            <person name="Spilker T."/>
            <person name="Kratholm J."/>
        </authorList>
    </citation>
    <scope>NUCLEOTIDE SEQUENCE</scope>
    <source>
        <strain evidence="6">HI4954</strain>
    </source>
</reference>
<dbReference type="PANTHER" id="PTHR42847:SF4">
    <property type="entry name" value="ALKANESULFONATE MONOOXYGENASE-RELATED"/>
    <property type="match status" value="1"/>
</dbReference>
<keyword evidence="3" id="KW-0560">Oxidoreductase</keyword>
<keyword evidence="9" id="KW-1185">Reference proteome</keyword>
<protein>
    <submittedName>
        <fullName evidence="6">LLM class flavin-dependent oxidoreductase</fullName>
    </submittedName>
</protein>
<evidence type="ECO:0000259" key="5">
    <source>
        <dbReference type="Pfam" id="PF00296"/>
    </source>
</evidence>
<dbReference type="AlphaFoldDB" id="A0A1E3FUT4"/>
<keyword evidence="2" id="KW-0288">FMN</keyword>
<dbReference type="EMBL" id="JAENIB010000005">
    <property type="protein sequence ID" value="MBK1931489.1"/>
    <property type="molecule type" value="Genomic_DNA"/>
</dbReference>
<evidence type="ECO:0000256" key="2">
    <source>
        <dbReference type="ARBA" id="ARBA00022643"/>
    </source>
</evidence>
<evidence type="ECO:0000313" key="9">
    <source>
        <dbReference type="Proteomes" id="UP000664048"/>
    </source>
</evidence>
<evidence type="ECO:0000313" key="6">
    <source>
        <dbReference type="EMBL" id="MBK1931489.1"/>
    </source>
</evidence>
<dbReference type="InterPro" id="IPR036661">
    <property type="entry name" value="Luciferase-like_sf"/>
</dbReference>
<dbReference type="RefSeq" id="WP_052760059.1">
    <property type="nucleotide sequence ID" value="NZ_AP018359.1"/>
</dbReference>
<dbReference type="SUPFAM" id="SSF51679">
    <property type="entry name" value="Bacterial luciferase-like"/>
    <property type="match status" value="1"/>
</dbReference>
<dbReference type="Proteomes" id="UP000664048">
    <property type="component" value="Unassembled WGS sequence"/>
</dbReference>
<dbReference type="PANTHER" id="PTHR42847">
    <property type="entry name" value="ALKANESULFONATE MONOOXYGENASE"/>
    <property type="match status" value="1"/>
</dbReference>
<dbReference type="InterPro" id="IPR050172">
    <property type="entry name" value="SsuD_RutA_monooxygenase"/>
</dbReference>
<dbReference type="GO" id="GO:0046306">
    <property type="term" value="P:alkanesulfonate catabolic process"/>
    <property type="evidence" value="ECO:0007669"/>
    <property type="project" value="TreeGrafter"/>
</dbReference>
<dbReference type="Gene3D" id="3.20.20.30">
    <property type="entry name" value="Luciferase-like domain"/>
    <property type="match status" value="1"/>
</dbReference>
<evidence type="ECO:0000313" key="7">
    <source>
        <dbReference type="EMBL" id="MBO1831277.1"/>
    </source>
</evidence>
<name>A0A1E3FUT4_9BURK</name>
<evidence type="ECO:0000313" key="8">
    <source>
        <dbReference type="Proteomes" id="UP000611459"/>
    </source>
</evidence>
<evidence type="ECO:0000256" key="3">
    <source>
        <dbReference type="ARBA" id="ARBA00023002"/>
    </source>
</evidence>
<dbReference type="EMBL" id="JAGEMX010000005">
    <property type="protein sequence ID" value="MBO1831277.1"/>
    <property type="molecule type" value="Genomic_DNA"/>
</dbReference>
<dbReference type="InterPro" id="IPR011251">
    <property type="entry name" value="Luciferase-like_dom"/>
</dbReference>
<dbReference type="Pfam" id="PF00296">
    <property type="entry name" value="Bac_luciferase"/>
    <property type="match status" value="1"/>
</dbReference>
<keyword evidence="4" id="KW-0503">Monooxygenase</keyword>
<gene>
    <name evidence="7" type="ORF">J4M89_18040</name>
    <name evidence="6" type="ORF">JIN94_16500</name>
</gene>
<dbReference type="Proteomes" id="UP000611459">
    <property type="component" value="Unassembled WGS sequence"/>
</dbReference>
<reference evidence="7 9" key="2">
    <citation type="submission" date="2021-03" db="EMBL/GenBank/DDBJ databases">
        <title>Clinical course, treatment and visual outcome of an outbreak of Burkholderia contaminans endophthalmitis following cataract surgery.</title>
        <authorList>
            <person name="Lind C."/>
            <person name="Olsen K."/>
            <person name="Angelsen N.K."/>
            <person name="Krefting E.A."/>
            <person name="Fossen K."/>
            <person name="Gravningen K."/>
            <person name="Depoorter E."/>
            <person name="Vandamme P."/>
            <person name="Bertelsen G."/>
        </authorList>
    </citation>
    <scope>NUCLEOTIDE SEQUENCE [LARGE SCALE GENOMIC DNA]</scope>
    <source>
        <strain evidence="7 9">51242556</strain>
    </source>
</reference>